<accession>A0A923SJE3</accession>
<proteinExistence type="predicted"/>
<name>A0A923SJE3_9BACT</name>
<keyword evidence="2" id="KW-1185">Reference proteome</keyword>
<dbReference type="RefSeq" id="WP_187066566.1">
    <property type="nucleotide sequence ID" value="NZ_JACRVF010000001.1"/>
</dbReference>
<evidence type="ECO:0000313" key="1">
    <source>
        <dbReference type="EMBL" id="MBC5992636.1"/>
    </source>
</evidence>
<protein>
    <submittedName>
        <fullName evidence="1">DUF4304 domain-containing protein</fullName>
    </submittedName>
</protein>
<dbReference type="EMBL" id="JACRVF010000001">
    <property type="protein sequence ID" value="MBC5992636.1"/>
    <property type="molecule type" value="Genomic_DNA"/>
</dbReference>
<dbReference type="Proteomes" id="UP000603640">
    <property type="component" value="Unassembled WGS sequence"/>
</dbReference>
<dbReference type="AlphaFoldDB" id="A0A923SJE3"/>
<sequence>MTAKEKQKEIIKSYLKPKLKEEGFNTSGMNWWKSKGDFFLFINLQSSSWNSSDNVSFCFNIGVALTARLSDPAKRKATYDDISAEVREEDLLPEDRKKHRYRKDNWLGYLITNDTDIIDFTKELRTDLEEIILPKLQSLNSLSDCINFFEPFGYWGYNLKMKVEELKLDNKQNA</sequence>
<organism evidence="1 2">
    <name type="scientific">Pontibacter cellulosilyticus</name>
    <dbReference type="NCBI Taxonomy" id="1720253"/>
    <lineage>
        <taxon>Bacteria</taxon>
        <taxon>Pseudomonadati</taxon>
        <taxon>Bacteroidota</taxon>
        <taxon>Cytophagia</taxon>
        <taxon>Cytophagales</taxon>
        <taxon>Hymenobacteraceae</taxon>
        <taxon>Pontibacter</taxon>
    </lineage>
</organism>
<dbReference type="Pfam" id="PF14137">
    <property type="entry name" value="DUF4304"/>
    <property type="match status" value="1"/>
</dbReference>
<reference evidence="1" key="1">
    <citation type="submission" date="2020-08" db="EMBL/GenBank/DDBJ databases">
        <title>Pontibacter sp. SD6 16S ribosomal RNA gene Genome sequencing and assembly.</title>
        <authorList>
            <person name="Kang M."/>
        </authorList>
    </citation>
    <scope>NUCLEOTIDE SEQUENCE</scope>
    <source>
        <strain evidence="1">SD6</strain>
    </source>
</reference>
<comment type="caution">
    <text evidence="1">The sequence shown here is derived from an EMBL/GenBank/DDBJ whole genome shotgun (WGS) entry which is preliminary data.</text>
</comment>
<gene>
    <name evidence="1" type="ORF">H8S84_07305</name>
</gene>
<dbReference type="InterPro" id="IPR025412">
    <property type="entry name" value="DUF4304"/>
</dbReference>
<evidence type="ECO:0000313" key="2">
    <source>
        <dbReference type="Proteomes" id="UP000603640"/>
    </source>
</evidence>